<dbReference type="EMBL" id="JBHRZT010000067">
    <property type="protein sequence ID" value="MFC3884772.1"/>
    <property type="molecule type" value="Genomic_DNA"/>
</dbReference>
<evidence type="ECO:0000259" key="1">
    <source>
        <dbReference type="Pfam" id="PF00534"/>
    </source>
</evidence>
<keyword evidence="3" id="KW-1185">Reference proteome</keyword>
<name>A0ABV8B6H3_9BACI</name>
<dbReference type="InterPro" id="IPR050194">
    <property type="entry name" value="Glycosyltransferase_grp1"/>
</dbReference>
<dbReference type="CDD" id="cd03812">
    <property type="entry name" value="GT4_CapH-like"/>
    <property type="match status" value="1"/>
</dbReference>
<dbReference type="PANTHER" id="PTHR45947:SF3">
    <property type="entry name" value="SULFOQUINOVOSYL TRANSFERASE SQD2"/>
    <property type="match status" value="1"/>
</dbReference>
<dbReference type="RefSeq" id="WP_377916570.1">
    <property type="nucleotide sequence ID" value="NZ_JBHRZT010000067.1"/>
</dbReference>
<evidence type="ECO:0000313" key="2">
    <source>
        <dbReference type="EMBL" id="MFC3884772.1"/>
    </source>
</evidence>
<protein>
    <submittedName>
        <fullName evidence="2">Glycosyltransferase family 1 protein</fullName>
    </submittedName>
</protein>
<feature type="domain" description="Glycosyl transferase family 1" evidence="1">
    <location>
        <begin position="217"/>
        <end position="368"/>
    </location>
</feature>
<comment type="caution">
    <text evidence="2">The sequence shown here is derived from an EMBL/GenBank/DDBJ whole genome shotgun (WGS) entry which is preliminary data.</text>
</comment>
<dbReference type="PANTHER" id="PTHR45947">
    <property type="entry name" value="SULFOQUINOVOSYL TRANSFERASE SQD2"/>
    <property type="match status" value="1"/>
</dbReference>
<evidence type="ECO:0000313" key="3">
    <source>
        <dbReference type="Proteomes" id="UP001595752"/>
    </source>
</evidence>
<sequence length="398" mass="46071">MRKVKVCNWFLFNASGYGLAQKDNEIGVEAVEPIRILQVVTIMNRGGLETMLMNYYRHINRNKIQFDFMVNRMERGDYDDEIESMGGKIYRMPPIRPGNYRKYFMMLDEFFKQHSEYKVVHAHINENSAFVLRAAKKANVPCRISHSHLAGLPLDYKFPFRLYARMNLNKNTNQFFACSDEAGKWLFGNSLEINNKLIIFKNAIDCNEFSYNEQIRNKLRKELNIENKFVIGHVGRFNPQKNHSFLIDVFSEVYRKNNDAILLLIGQGDLMEEVRKKVEKLNLTEVVKFLGLRTDVADVMQAMDLFLFPSLYEGLGVVLIEAQASGLKCITSTGTPKEANVTGSVDFLTLNLSAKEWADKVLEYNTERNTDLQSIIDRGYDVSTNIKWLSNFYTKNYS</sequence>
<accession>A0ABV8B6H3</accession>
<organism evidence="2 3">
    <name type="scientific">Bacillus songklensis</name>
    <dbReference type="NCBI Taxonomy" id="1069116"/>
    <lineage>
        <taxon>Bacteria</taxon>
        <taxon>Bacillati</taxon>
        <taxon>Bacillota</taxon>
        <taxon>Bacilli</taxon>
        <taxon>Bacillales</taxon>
        <taxon>Bacillaceae</taxon>
        <taxon>Bacillus</taxon>
    </lineage>
</organism>
<dbReference type="Proteomes" id="UP001595752">
    <property type="component" value="Unassembled WGS sequence"/>
</dbReference>
<dbReference type="InterPro" id="IPR001296">
    <property type="entry name" value="Glyco_trans_1"/>
</dbReference>
<dbReference type="Pfam" id="PF00534">
    <property type="entry name" value="Glycos_transf_1"/>
    <property type="match status" value="1"/>
</dbReference>
<gene>
    <name evidence="2" type="ORF">ACFOU2_15385</name>
</gene>
<reference evidence="3" key="1">
    <citation type="journal article" date="2019" name="Int. J. Syst. Evol. Microbiol.">
        <title>The Global Catalogue of Microorganisms (GCM) 10K type strain sequencing project: providing services to taxonomists for standard genome sequencing and annotation.</title>
        <authorList>
            <consortium name="The Broad Institute Genomics Platform"/>
            <consortium name="The Broad Institute Genome Sequencing Center for Infectious Disease"/>
            <person name="Wu L."/>
            <person name="Ma J."/>
        </authorList>
    </citation>
    <scope>NUCLEOTIDE SEQUENCE [LARGE SCALE GENOMIC DNA]</scope>
    <source>
        <strain evidence="3">CCUG 61889</strain>
    </source>
</reference>
<proteinExistence type="predicted"/>
<dbReference type="SUPFAM" id="SSF53756">
    <property type="entry name" value="UDP-Glycosyltransferase/glycogen phosphorylase"/>
    <property type="match status" value="1"/>
</dbReference>
<dbReference type="Gene3D" id="3.40.50.2000">
    <property type="entry name" value="Glycogen Phosphorylase B"/>
    <property type="match status" value="2"/>
</dbReference>